<dbReference type="GO" id="GO:0016020">
    <property type="term" value="C:membrane"/>
    <property type="evidence" value="ECO:0007669"/>
    <property type="project" value="UniProtKB-SubCell"/>
</dbReference>
<evidence type="ECO:0000256" key="5">
    <source>
        <dbReference type="SAM" id="MobiDB-lite"/>
    </source>
</evidence>
<feature type="compositionally biased region" description="Low complexity" evidence="5">
    <location>
        <begin position="485"/>
        <end position="498"/>
    </location>
</feature>
<dbReference type="AlphaFoldDB" id="A0AAD2G6K4"/>
<comment type="caution">
    <text evidence="8">The sequence shown here is derived from an EMBL/GenBank/DDBJ whole genome shotgun (WGS) entry which is preliminary data.</text>
</comment>
<keyword evidence="2" id="KW-0732">Signal</keyword>
<feature type="compositionally biased region" description="Pro residues" evidence="5">
    <location>
        <begin position="438"/>
        <end position="451"/>
    </location>
</feature>
<dbReference type="InterPro" id="IPR051716">
    <property type="entry name" value="Plant_RL_S/T_kinase"/>
</dbReference>
<keyword evidence="6" id="KW-0472">Membrane</keyword>
<feature type="non-terminal residue" evidence="8">
    <location>
        <position position="1045"/>
    </location>
</feature>
<keyword evidence="4" id="KW-0325">Glycoprotein</keyword>
<feature type="compositionally biased region" description="Basic and acidic residues" evidence="5">
    <location>
        <begin position="28"/>
        <end position="39"/>
    </location>
</feature>
<evidence type="ECO:0000256" key="1">
    <source>
        <dbReference type="ARBA" id="ARBA00004167"/>
    </source>
</evidence>
<evidence type="ECO:0000256" key="3">
    <source>
        <dbReference type="ARBA" id="ARBA00022737"/>
    </source>
</evidence>
<evidence type="ECO:0000256" key="2">
    <source>
        <dbReference type="ARBA" id="ARBA00022729"/>
    </source>
</evidence>
<feature type="region of interest" description="Disordered" evidence="5">
    <location>
        <begin position="400"/>
        <end position="461"/>
    </location>
</feature>
<dbReference type="Pfam" id="PF23598">
    <property type="entry name" value="LRR_14"/>
    <property type="match status" value="1"/>
</dbReference>
<dbReference type="PANTHER" id="PTHR48053:SF71">
    <property type="entry name" value="LEUCINE RICH REPEAT FAMILY PROTEIN, EXPRESSED"/>
    <property type="match status" value="1"/>
</dbReference>
<reference evidence="8" key="1">
    <citation type="submission" date="2023-08" db="EMBL/GenBank/DDBJ databases">
        <authorList>
            <person name="Audoor S."/>
            <person name="Bilcke G."/>
        </authorList>
    </citation>
    <scope>NUCLEOTIDE SEQUENCE</scope>
</reference>
<dbReference type="Proteomes" id="UP001295423">
    <property type="component" value="Unassembled WGS sequence"/>
</dbReference>
<organism evidence="8 9">
    <name type="scientific">Cylindrotheca closterium</name>
    <dbReference type="NCBI Taxonomy" id="2856"/>
    <lineage>
        <taxon>Eukaryota</taxon>
        <taxon>Sar</taxon>
        <taxon>Stramenopiles</taxon>
        <taxon>Ochrophyta</taxon>
        <taxon>Bacillariophyta</taxon>
        <taxon>Bacillariophyceae</taxon>
        <taxon>Bacillariophycidae</taxon>
        <taxon>Bacillariales</taxon>
        <taxon>Bacillariaceae</taxon>
        <taxon>Cylindrotheca</taxon>
    </lineage>
</organism>
<keyword evidence="6" id="KW-1133">Transmembrane helix</keyword>
<comment type="subcellular location">
    <subcellularLocation>
        <location evidence="1">Membrane</location>
        <topology evidence="1">Single-pass membrane protein</topology>
    </subcellularLocation>
</comment>
<dbReference type="SUPFAM" id="SSF52058">
    <property type="entry name" value="L domain-like"/>
    <property type="match status" value="1"/>
</dbReference>
<evidence type="ECO:0000256" key="4">
    <source>
        <dbReference type="ARBA" id="ARBA00023180"/>
    </source>
</evidence>
<protein>
    <recommendedName>
        <fullName evidence="7">Disease resistance R13L4/SHOC-2-like LRR domain-containing protein</fullName>
    </recommendedName>
</protein>
<keyword evidence="6" id="KW-0812">Transmembrane</keyword>
<dbReference type="PANTHER" id="PTHR48053">
    <property type="entry name" value="LEUCINE RICH REPEAT FAMILY PROTEIN, EXPRESSED"/>
    <property type="match status" value="1"/>
</dbReference>
<accession>A0AAD2G6K4</accession>
<feature type="compositionally biased region" description="Polar residues" evidence="5">
    <location>
        <begin position="1"/>
        <end position="21"/>
    </location>
</feature>
<dbReference type="InterPro" id="IPR055414">
    <property type="entry name" value="LRR_R13L4/SHOC2-like"/>
</dbReference>
<feature type="region of interest" description="Disordered" evidence="5">
    <location>
        <begin position="476"/>
        <end position="510"/>
    </location>
</feature>
<sequence length="1045" mass="110668">SKDSTAKAQNLINQSIASATGPSPGAHADSRGDDADKKVGKGRFSRHLGTQSIIAVDEREEVAEEEKEEDHGMVTASAVESADADPATNTKLGKESTHAEKVAAYRKANNFLNGATSPRGSRKIKFRAQNDRSNGRDWERMQQQKSVRICQGLLCIVVIVGVAVGSWLGLGNNTSVATEPSQVIGNATNDLSDLPVSSESPTESTFTTINSATTAPSGVPSSLDVQFFPPSVEDCDAIAKGDAIQGQDILPVQSYQLNLDATPLIPMVLSFSADIIENKLEELLVPVLTGCDRVVRKLRGGQFAHHRHLIGDAIFSYAIGNVVVSAIGVEGAQCMEDSYTGCHRVSVKLDIVVKDAAVKIFDVFGELSAVLGGGSLIKKLEVTTLYQSMIIVNLGPLDSSASPSANDAEPTPAPAIPTSEPTQLPTFAPMADESRAPSPQPTPGPSSPPTSQPTALPTVPPTQVLSLAPTVAVTLRPTQNPTRESSLNPSSVPSLSPSMEPTLRPSQLPSMVPTLQPTETPSLAPIALSTNRCEYLESKLGDRASLHQLAIQWMCETDIWEPSEEESYPEQWHDRYAVAALLYAANNDNPETFNHNDLAGATTQSTCTWTSTQYSFLRCSQSTEGSKVTAIHVGSILNTEAGYLPVAIGLLTSLMSLSTVRTGQGIPTEIGQLKALAYLGIGAVGQPDYANINQYQSTIPTEIGALTKLVRLSSYHGGLVGSIPTEIGELSQMVSLAFFSSGIEGSIPTEIGNLGQLTHTYVAYNPNLAGTLPSEMGNLSQLVGVNLAGNNLEGIIPTEIGNWGQVKQIYFVGNNFKGSLQSEVGKMSQLTQLGIGSAIEGTIPSQIWSLSQMINLSIGSRLEGTIPTEIGNLSQLTMLGLGSLLDGTIPTEVGQLSKLAYLSFSGNIEGTIPTEIFNLEQMVGLALAGSLEGTIPTEIGKLSQLSHLNIQRNNIGGNIPSEMGNLSRLEDLIMIGNNLKGTLPTDFGRLTAIRRLWLSINTLTGAIPPIFASVTCQLGYNCFNDTANGVSVGCSVDTSPQPKCV</sequence>
<dbReference type="InterPro" id="IPR032675">
    <property type="entry name" value="LRR_dom_sf"/>
</dbReference>
<feature type="domain" description="Disease resistance R13L4/SHOC-2-like LRR" evidence="7">
    <location>
        <begin position="892"/>
        <end position="1002"/>
    </location>
</feature>
<feature type="transmembrane region" description="Helical" evidence="6">
    <location>
        <begin position="149"/>
        <end position="170"/>
    </location>
</feature>
<feature type="region of interest" description="Disordered" evidence="5">
    <location>
        <begin position="1"/>
        <end position="98"/>
    </location>
</feature>
<feature type="compositionally biased region" description="Acidic residues" evidence="5">
    <location>
        <begin position="58"/>
        <end position="68"/>
    </location>
</feature>
<evidence type="ECO:0000313" key="9">
    <source>
        <dbReference type="Proteomes" id="UP001295423"/>
    </source>
</evidence>
<gene>
    <name evidence="8" type="ORF">CYCCA115_LOCUS20144</name>
</gene>
<dbReference type="FunFam" id="3.80.10.10:FF:000383">
    <property type="entry name" value="Leucine-rich repeat receptor protein kinase EMS1"/>
    <property type="match status" value="1"/>
</dbReference>
<evidence type="ECO:0000256" key="6">
    <source>
        <dbReference type="SAM" id="Phobius"/>
    </source>
</evidence>
<dbReference type="EMBL" id="CAKOGP040002144">
    <property type="protein sequence ID" value="CAJ1963395.1"/>
    <property type="molecule type" value="Genomic_DNA"/>
</dbReference>
<evidence type="ECO:0000313" key="8">
    <source>
        <dbReference type="EMBL" id="CAJ1963395.1"/>
    </source>
</evidence>
<proteinExistence type="predicted"/>
<name>A0AAD2G6K4_9STRA</name>
<evidence type="ECO:0000259" key="7">
    <source>
        <dbReference type="Pfam" id="PF23598"/>
    </source>
</evidence>
<keyword evidence="3" id="KW-0677">Repeat</keyword>
<keyword evidence="9" id="KW-1185">Reference proteome</keyword>
<dbReference type="Gene3D" id="3.80.10.10">
    <property type="entry name" value="Ribonuclease Inhibitor"/>
    <property type="match status" value="3"/>
</dbReference>